<dbReference type="InterPro" id="IPR051686">
    <property type="entry name" value="Lipoprotein_DolP"/>
</dbReference>
<evidence type="ECO:0000313" key="4">
    <source>
        <dbReference type="EMBL" id="BBB15313.1"/>
    </source>
</evidence>
<dbReference type="AlphaFoldDB" id="A0A2Z5UWE4"/>
<evidence type="ECO:0000256" key="1">
    <source>
        <dbReference type="ARBA" id="ARBA00022729"/>
    </source>
</evidence>
<dbReference type="PANTHER" id="PTHR34606:SF4">
    <property type="entry name" value="OUTER MEMBRANE LIPOPROTEIN DOLP"/>
    <property type="match status" value="1"/>
</dbReference>
<dbReference type="KEGG" id="rvi:RVIR1_08240"/>
<name>A0A2Z5UWE4_9COXI</name>
<feature type="chain" id="PRO_5016321428" evidence="2">
    <location>
        <begin position="22"/>
        <end position="190"/>
    </location>
</feature>
<organism evidence="4 5">
    <name type="scientific">Candidatus Rickettsiella viridis</name>
    <dbReference type="NCBI Taxonomy" id="676208"/>
    <lineage>
        <taxon>Bacteria</taxon>
        <taxon>Pseudomonadati</taxon>
        <taxon>Pseudomonadota</taxon>
        <taxon>Gammaproteobacteria</taxon>
        <taxon>Legionellales</taxon>
        <taxon>Coxiellaceae</taxon>
        <taxon>Rickettsiella</taxon>
    </lineage>
</organism>
<evidence type="ECO:0000256" key="2">
    <source>
        <dbReference type="SAM" id="SignalP"/>
    </source>
</evidence>
<proteinExistence type="predicted"/>
<dbReference type="Pfam" id="PF04972">
    <property type="entry name" value="BON"/>
    <property type="match status" value="2"/>
</dbReference>
<feature type="signal peptide" evidence="2">
    <location>
        <begin position="1"/>
        <end position="21"/>
    </location>
</feature>
<dbReference type="OrthoDB" id="9783990at2"/>
<sequence length="190" mass="20530">MKKIFLILTLSLALQGCVAGAFVAGSAATGGLVTDPRPIGVIKSDEEINYKSNKKLANDATLSSETHISSVSYNQVVLLTGQAYDEELRAKAEEYAKSIPGVKRVFNKITVGIPTTALQRTKDVGITSTVKMKMFANRELKSNHFKIVTENGVVYILGVSTPKQADLAALIARKSAGVKQVVKLIEYKEE</sequence>
<dbReference type="PROSITE" id="PS51257">
    <property type="entry name" value="PROKAR_LIPOPROTEIN"/>
    <property type="match status" value="1"/>
</dbReference>
<accession>A0A2Z5UWE4</accession>
<reference evidence="4 5" key="1">
    <citation type="submission" date="2017-03" db="EMBL/GenBank/DDBJ databases">
        <title>The genome sequence of Candidatus Rickettsiella viridis.</title>
        <authorList>
            <person name="Nikoh N."/>
            <person name="Tsuchida T."/>
            <person name="Yamaguchi K."/>
            <person name="Maeda T."/>
            <person name="Shigenobu S."/>
            <person name="Fukatsu T."/>
        </authorList>
    </citation>
    <scope>NUCLEOTIDE SEQUENCE [LARGE SCALE GENOMIC DNA]</scope>
    <source>
        <strain evidence="4 5">Ap-RA04</strain>
    </source>
</reference>
<dbReference type="Proteomes" id="UP000282483">
    <property type="component" value="Chromosome"/>
</dbReference>
<dbReference type="InterPro" id="IPR007055">
    <property type="entry name" value="BON_dom"/>
</dbReference>
<keyword evidence="4" id="KW-0449">Lipoprotein</keyword>
<evidence type="ECO:0000313" key="5">
    <source>
        <dbReference type="Proteomes" id="UP000282483"/>
    </source>
</evidence>
<keyword evidence="5" id="KW-1185">Reference proteome</keyword>
<dbReference type="EMBL" id="AP018005">
    <property type="protein sequence ID" value="BBB15313.1"/>
    <property type="molecule type" value="Genomic_DNA"/>
</dbReference>
<feature type="domain" description="BON" evidence="3">
    <location>
        <begin position="122"/>
        <end position="189"/>
    </location>
</feature>
<keyword evidence="1 2" id="KW-0732">Signal</keyword>
<dbReference type="PANTHER" id="PTHR34606">
    <property type="entry name" value="BON DOMAIN-CONTAINING PROTEIN"/>
    <property type="match status" value="1"/>
</dbReference>
<dbReference type="RefSeq" id="WP_126322779.1">
    <property type="nucleotide sequence ID" value="NZ_AP018005.1"/>
</dbReference>
<gene>
    <name evidence="4" type="primary">yqgF</name>
    <name evidence="4" type="ORF">RVIR1_08240</name>
</gene>
<feature type="domain" description="BON" evidence="3">
    <location>
        <begin position="44"/>
        <end position="113"/>
    </location>
</feature>
<dbReference type="PROSITE" id="PS50914">
    <property type="entry name" value="BON"/>
    <property type="match status" value="2"/>
</dbReference>
<dbReference type="Gene3D" id="3.30.1340.30">
    <property type="match status" value="1"/>
</dbReference>
<evidence type="ECO:0000259" key="3">
    <source>
        <dbReference type="PROSITE" id="PS50914"/>
    </source>
</evidence>
<protein>
    <submittedName>
        <fullName evidence="4">Outer membrane lipoprotein</fullName>
    </submittedName>
</protein>
<dbReference type="InterPro" id="IPR014004">
    <property type="entry name" value="Transpt-assoc_nodulatn_dom_bac"/>
</dbReference>
<dbReference type="SMART" id="SM00749">
    <property type="entry name" value="BON"/>
    <property type="match status" value="2"/>
</dbReference>